<dbReference type="UniPathway" id="UPA00068">
    <property type="reaction ID" value="UER00114"/>
</dbReference>
<evidence type="ECO:0000259" key="7">
    <source>
        <dbReference type="Pfam" id="PF00206"/>
    </source>
</evidence>
<keyword evidence="8" id="KW-0456">Lyase</keyword>
<keyword evidence="6" id="KW-0175">Coiled coil</keyword>
<protein>
    <recommendedName>
        <fullName evidence="3 5">Argininosuccinate lyase</fullName>
        <ecNumber evidence="3 5">4.3.2.1</ecNumber>
    </recommendedName>
</protein>
<accession>A0A2J6X6E6</accession>
<evidence type="ECO:0000256" key="5">
    <source>
        <dbReference type="NCBIfam" id="TIGR00838"/>
    </source>
</evidence>
<dbReference type="GO" id="GO:0005829">
    <property type="term" value="C:cytosol"/>
    <property type="evidence" value="ECO:0007669"/>
    <property type="project" value="TreeGrafter"/>
</dbReference>
<dbReference type="RefSeq" id="WP_424586496.1">
    <property type="nucleotide sequence ID" value="NZ_JBNAUB010000003.1"/>
</dbReference>
<gene>
    <name evidence="8" type="primary">argH</name>
    <name evidence="8" type="ORF">C0175_03835</name>
</gene>
<dbReference type="GO" id="GO:0042450">
    <property type="term" value="P:L-arginine biosynthetic process via ornithine"/>
    <property type="evidence" value="ECO:0007669"/>
    <property type="project" value="UniProtKB-UniRule"/>
</dbReference>
<evidence type="ECO:0000256" key="6">
    <source>
        <dbReference type="SAM" id="Coils"/>
    </source>
</evidence>
<evidence type="ECO:0000313" key="8">
    <source>
        <dbReference type="EMBL" id="PMP82313.1"/>
    </source>
</evidence>
<evidence type="ECO:0000313" key="9">
    <source>
        <dbReference type="Proteomes" id="UP000236910"/>
    </source>
</evidence>
<dbReference type="PANTHER" id="PTHR43814:SF1">
    <property type="entry name" value="ARGININOSUCCINATE LYASE"/>
    <property type="match status" value="1"/>
</dbReference>
<dbReference type="EMBL" id="PNIX01000226">
    <property type="protein sequence ID" value="PMP82313.1"/>
    <property type="molecule type" value="Genomic_DNA"/>
</dbReference>
<dbReference type="InterPro" id="IPR024083">
    <property type="entry name" value="Fumarase/histidase_N"/>
</dbReference>
<dbReference type="PRINTS" id="PR00145">
    <property type="entry name" value="ARGSUCLYASE"/>
</dbReference>
<dbReference type="PANTHER" id="PTHR43814">
    <property type="entry name" value="ARGININOSUCCINATE LYASE"/>
    <property type="match status" value="1"/>
</dbReference>
<comment type="pathway">
    <text evidence="2">Amino-acid biosynthesis; L-arginine biosynthesis; L-arginine from L-ornithine and carbamoyl phosphate: step 3/3.</text>
</comment>
<name>A0A2J6X6E6_9BACT</name>
<dbReference type="InterPro" id="IPR008948">
    <property type="entry name" value="L-Aspartase-like"/>
</dbReference>
<dbReference type="Gene3D" id="1.20.200.10">
    <property type="entry name" value="Fumarase/aspartase (Central domain)"/>
    <property type="match status" value="1"/>
</dbReference>
<feature type="coiled-coil region" evidence="6">
    <location>
        <begin position="53"/>
        <end position="83"/>
    </location>
</feature>
<feature type="domain" description="Fumarate lyase N-terminal" evidence="7">
    <location>
        <begin position="25"/>
        <end position="301"/>
    </location>
</feature>
<dbReference type="Proteomes" id="UP000236910">
    <property type="component" value="Unassembled WGS sequence"/>
</dbReference>
<keyword evidence="4" id="KW-0055">Arginine biosynthesis</keyword>
<reference evidence="8 9" key="1">
    <citation type="submission" date="2018-01" db="EMBL/GenBank/DDBJ databases">
        <title>Metagenomic assembled genomes from two thermal pools in the Uzon Caldera, Kamchatka, Russia.</title>
        <authorList>
            <person name="Wilkins L."/>
            <person name="Ettinger C."/>
        </authorList>
    </citation>
    <scope>NUCLEOTIDE SEQUENCE [LARGE SCALE GENOMIC DNA]</scope>
    <source>
        <strain evidence="8">ARK-10</strain>
    </source>
</reference>
<dbReference type="InterPro" id="IPR000362">
    <property type="entry name" value="Fumarate_lyase_fam"/>
</dbReference>
<dbReference type="NCBIfam" id="TIGR00838">
    <property type="entry name" value="argH"/>
    <property type="match status" value="1"/>
</dbReference>
<organism evidence="8 9">
    <name type="scientific">Caldisericum exile</name>
    <dbReference type="NCBI Taxonomy" id="693075"/>
    <lineage>
        <taxon>Bacteria</taxon>
        <taxon>Pseudomonadati</taxon>
        <taxon>Caldisericota/Cryosericota group</taxon>
        <taxon>Caldisericota</taxon>
        <taxon>Caldisericia</taxon>
        <taxon>Caldisericales</taxon>
        <taxon>Caldisericaceae</taxon>
        <taxon>Caldisericum</taxon>
    </lineage>
</organism>
<dbReference type="GO" id="GO:0004056">
    <property type="term" value="F:argininosuccinate lyase activity"/>
    <property type="evidence" value="ECO:0007669"/>
    <property type="project" value="UniProtKB-UniRule"/>
</dbReference>
<dbReference type="Gene3D" id="1.10.275.10">
    <property type="entry name" value="Fumarase/aspartase (N-terminal domain)"/>
    <property type="match status" value="1"/>
</dbReference>
<dbReference type="SUPFAM" id="SSF48557">
    <property type="entry name" value="L-aspartase-like"/>
    <property type="match status" value="1"/>
</dbReference>
<dbReference type="AlphaFoldDB" id="A0A2J6X6E6"/>
<dbReference type="EC" id="4.3.2.1" evidence="3 5"/>
<dbReference type="InterPro" id="IPR020557">
    <property type="entry name" value="Fumarate_lyase_CS"/>
</dbReference>
<evidence type="ECO:0000256" key="1">
    <source>
        <dbReference type="ARBA" id="ARBA00000985"/>
    </source>
</evidence>
<comment type="catalytic activity">
    <reaction evidence="1">
        <text>2-(N(omega)-L-arginino)succinate = fumarate + L-arginine</text>
        <dbReference type="Rhea" id="RHEA:24020"/>
        <dbReference type="ChEBI" id="CHEBI:29806"/>
        <dbReference type="ChEBI" id="CHEBI:32682"/>
        <dbReference type="ChEBI" id="CHEBI:57472"/>
        <dbReference type="EC" id="4.3.2.1"/>
    </reaction>
</comment>
<evidence type="ECO:0000256" key="2">
    <source>
        <dbReference type="ARBA" id="ARBA00004941"/>
    </source>
</evidence>
<dbReference type="Gene3D" id="1.10.40.30">
    <property type="entry name" value="Fumarase/aspartase (C-terminal domain)"/>
    <property type="match status" value="1"/>
</dbReference>
<dbReference type="PROSITE" id="PS00163">
    <property type="entry name" value="FUMARATE_LYASES"/>
    <property type="match status" value="1"/>
</dbReference>
<proteinExistence type="predicted"/>
<comment type="caution">
    <text evidence="8">The sequence shown here is derived from an EMBL/GenBank/DDBJ whole genome shotgun (WGS) entry which is preliminary data.</text>
</comment>
<evidence type="ECO:0000256" key="3">
    <source>
        <dbReference type="ARBA" id="ARBA00012338"/>
    </source>
</evidence>
<keyword evidence="4" id="KW-0028">Amino-acid biosynthesis</keyword>
<dbReference type="Pfam" id="PF00206">
    <property type="entry name" value="Lyase_1"/>
    <property type="match status" value="1"/>
</dbReference>
<dbReference type="PRINTS" id="PR00149">
    <property type="entry name" value="FUMRATELYASE"/>
</dbReference>
<evidence type="ECO:0000256" key="4">
    <source>
        <dbReference type="ARBA" id="ARBA00022571"/>
    </source>
</evidence>
<sequence length="398" mass="45903">MGRLWDISNKIDKEILSFTVYKDNKIDEKLIKYDILASIAHAKMLAKIGIISEEEKEKILDILNELLKKAENNQIKIEIEEEDMHTKIENYLTQKLGELGEKIHTARSRNDQVMVALRLFYKDKLKEVEKATKKFIKVLKKFEEKFGSITIPGLTHTRKAIPTTVNIWIGSFIESLRDDLKLLRTVKNFVDQNPLGSGAGFGIPAIEVDREYTTKLLNFSRTQNNPLYVQNSRGKFESLIAHAISMIMYDINKLSTDLILFSFDEIGFVKLPKEILTGSSMMPNKENPDIFEIARGSYSKIIILEEWLNILPMNLISGYHRDLQFTKEAIFEVFETAIKTINIMAKTFSEIQIDEEKAKKLITKEMYATENVNKLVLNGLPFREAYKIVKRNLSKPKD</sequence>
<dbReference type="InterPro" id="IPR009049">
    <property type="entry name" value="Argininosuccinate_lyase"/>
</dbReference>
<dbReference type="InterPro" id="IPR022761">
    <property type="entry name" value="Fumarate_lyase_N"/>
</dbReference>